<sequence>MAILQKSTYKQLKKRVLDETAVGVGYFEGITAVIPSYALIEATRQLHDQISDLSRYSDGEIENILVTESIRALNFQDFKAVAPYLFSYPREAREADRLARPIEVSREDFETLQSQARELFQLKSELEETKSLSDIVASIEQTEVRVPSGYNVIGVNPLTDEYMIGKSNSEVYPSHLDEGFLDHDYLINDYRHHLSDEAQIINHLITTYPRTETYIYEYFNDLYYQATGILEGSQLVERYFEDEGLVFVPQETTANLYYLAQESEAFKEDYPTYHDFLLESVSHDYIFDQAVYFLESDEYMTLVNQALEKDGVKLVTETVNGYSQGDVWLLGAIYPVAEATEQDVRDFLRHGVGASYKGTLMEVFISPGDDITSLGLEEAKANAQNYYVLDEELLWGNKPIEVLQEKLKVTNFMSLEEAETLVEEVKQSQEEKGLGR</sequence>
<dbReference type="EMBL" id="AIDX01000001">
    <property type="protein sequence ID" value="EIQ82675.1"/>
    <property type="molecule type" value="Genomic_DNA"/>
</dbReference>
<evidence type="ECO:0000313" key="2">
    <source>
        <dbReference type="Proteomes" id="UP000004423"/>
    </source>
</evidence>
<gene>
    <name evidence="1" type="ORF">SCAZ3_09950</name>
</gene>
<comment type="caution">
    <text evidence="1">The sequence shown here is derived from an EMBL/GenBank/DDBJ whole genome shotgun (WGS) entry which is preliminary data.</text>
</comment>
<organism evidence="1 2">
    <name type="scientific">Streptococcus canis FSL Z3-227</name>
    <dbReference type="NCBI Taxonomy" id="482234"/>
    <lineage>
        <taxon>Bacteria</taxon>
        <taxon>Bacillati</taxon>
        <taxon>Bacillota</taxon>
        <taxon>Bacilli</taxon>
        <taxon>Lactobacillales</taxon>
        <taxon>Streptococcaceae</taxon>
        <taxon>Streptococcus</taxon>
    </lineage>
</organism>
<dbReference type="RefSeq" id="WP_003045307.1">
    <property type="nucleotide sequence ID" value="NZ_AIDX01000001.2"/>
</dbReference>
<reference evidence="1 2" key="1">
    <citation type="journal article" date="2012" name="PLoS ONE">
        <title>Gene Repertoire Evolution of Streptococcus pyogenes Inferred from Phylogenomic Analysis with Streptococcus canis and Streptococcus dysgalactiae.</title>
        <authorList>
            <person name="Lefebure T."/>
            <person name="Richards V.P."/>
            <person name="Lang P."/>
            <person name="Pavinski-Bitar P."/>
            <person name="Stanhope M.J."/>
        </authorList>
    </citation>
    <scope>NUCLEOTIDE SEQUENCE [LARGE SCALE GENOMIC DNA]</scope>
    <source>
        <strain evidence="1 2">FSL Z3-227</strain>
    </source>
</reference>
<accession>A0AAV3FUF3</accession>
<name>A0AAV3FUF3_STRCB</name>
<dbReference type="AlphaFoldDB" id="A0AAV3FUF3"/>
<proteinExistence type="predicted"/>
<protein>
    <submittedName>
        <fullName evidence="1">Uncharacterized protein</fullName>
    </submittedName>
</protein>
<dbReference type="Proteomes" id="UP000004423">
    <property type="component" value="Unassembled WGS sequence"/>
</dbReference>
<evidence type="ECO:0000313" key="1">
    <source>
        <dbReference type="EMBL" id="EIQ82675.1"/>
    </source>
</evidence>